<comment type="function">
    <text evidence="9">Mediates the uptake of pyruvate into mitochondria.</text>
</comment>
<dbReference type="AlphaFoldDB" id="A0A7R9IQJ4"/>
<sequence>MDITEIPLSNTAYIPVKMEPHGFLNVYKGVVICFDLDCETHLRPTDNPRLRGYDVYRTENPIFDRASGGVLIPRQGHLCVRHTKRLVVRTRVAGIAGQGTSSRSPLGNSGQLISNKAGVVAKKLLLAQFPCYQRAINMTFTATPQNKCTTQHDFTLTNSAAARRISMLRACEPTLPSLTQLSGINSSDRHSEGYCYKALRNPKNLRMCKHLRMAVVTVIVVRKRLHSLQYDTTHFWGPVANWGIPIAAIADTQKSPQFISGKMTCALCIYSLMFMRFSIRVQPRNMLLFACHFTNECAQLVQLGRFIKYHHFGDKEQEQNDKNSLA</sequence>
<accession>A0A7R9IQJ4</accession>
<evidence type="ECO:0000256" key="8">
    <source>
        <dbReference type="ARBA" id="ARBA00023136"/>
    </source>
</evidence>
<reference evidence="10" key="1">
    <citation type="submission" date="2020-11" db="EMBL/GenBank/DDBJ databases">
        <authorList>
            <person name="Tran Van P."/>
        </authorList>
    </citation>
    <scope>NUCLEOTIDE SEQUENCE</scope>
</reference>
<keyword evidence="3 9" id="KW-0813">Transport</keyword>
<dbReference type="PANTHER" id="PTHR14154">
    <property type="entry name" value="UPF0041 BRAIN PROTEIN 44-RELATED"/>
    <property type="match status" value="1"/>
</dbReference>
<protein>
    <recommendedName>
        <fullName evidence="9">Mitochondrial pyruvate carrier</fullName>
    </recommendedName>
</protein>
<dbReference type="EMBL" id="OE006434">
    <property type="protein sequence ID" value="CAD7462657.1"/>
    <property type="molecule type" value="Genomic_DNA"/>
</dbReference>
<comment type="similarity">
    <text evidence="2 9">Belongs to the mitochondrial pyruvate carrier (MPC) (TC 2.A.105) family.</text>
</comment>
<evidence type="ECO:0000256" key="2">
    <source>
        <dbReference type="ARBA" id="ARBA00006416"/>
    </source>
</evidence>
<evidence type="ECO:0000256" key="5">
    <source>
        <dbReference type="ARBA" id="ARBA00022792"/>
    </source>
</evidence>
<evidence type="ECO:0000256" key="4">
    <source>
        <dbReference type="ARBA" id="ARBA00022692"/>
    </source>
</evidence>
<dbReference type="GO" id="GO:0006850">
    <property type="term" value="P:pyruvate import into mitochondria"/>
    <property type="evidence" value="ECO:0007669"/>
    <property type="project" value="InterPro"/>
</dbReference>
<gene>
    <name evidence="10" type="ORF">TTEB3V08_LOCUS10547</name>
</gene>
<dbReference type="InterPro" id="IPR005336">
    <property type="entry name" value="MPC"/>
</dbReference>
<keyword evidence="4" id="KW-0812">Transmembrane</keyword>
<evidence type="ECO:0000256" key="3">
    <source>
        <dbReference type="ARBA" id="ARBA00022448"/>
    </source>
</evidence>
<keyword evidence="8" id="KW-0472">Membrane</keyword>
<evidence type="ECO:0000256" key="7">
    <source>
        <dbReference type="ARBA" id="ARBA00023128"/>
    </source>
</evidence>
<keyword evidence="5 9" id="KW-0999">Mitochondrion inner membrane</keyword>
<keyword evidence="7 9" id="KW-0496">Mitochondrion</keyword>
<dbReference type="Pfam" id="PF03650">
    <property type="entry name" value="MPC"/>
    <property type="match status" value="1"/>
</dbReference>
<dbReference type="GO" id="GO:0005743">
    <property type="term" value="C:mitochondrial inner membrane"/>
    <property type="evidence" value="ECO:0007669"/>
    <property type="project" value="UniProtKB-SubCell"/>
</dbReference>
<organism evidence="10">
    <name type="scientific">Timema tahoe</name>
    <dbReference type="NCBI Taxonomy" id="61484"/>
    <lineage>
        <taxon>Eukaryota</taxon>
        <taxon>Metazoa</taxon>
        <taxon>Ecdysozoa</taxon>
        <taxon>Arthropoda</taxon>
        <taxon>Hexapoda</taxon>
        <taxon>Insecta</taxon>
        <taxon>Pterygota</taxon>
        <taxon>Neoptera</taxon>
        <taxon>Polyneoptera</taxon>
        <taxon>Phasmatodea</taxon>
        <taxon>Timematodea</taxon>
        <taxon>Timematoidea</taxon>
        <taxon>Timematidae</taxon>
        <taxon>Timema</taxon>
    </lineage>
</organism>
<keyword evidence="6" id="KW-1133">Transmembrane helix</keyword>
<evidence type="ECO:0000256" key="1">
    <source>
        <dbReference type="ARBA" id="ARBA00004448"/>
    </source>
</evidence>
<comment type="subcellular location">
    <subcellularLocation>
        <location evidence="1 9">Mitochondrion inner membrane</location>
        <topology evidence="1 9">Multi-pass membrane protein</topology>
    </subcellularLocation>
</comment>
<name>A0A7R9IQJ4_9NEOP</name>
<evidence type="ECO:0000256" key="6">
    <source>
        <dbReference type="ARBA" id="ARBA00022989"/>
    </source>
</evidence>
<evidence type="ECO:0000313" key="10">
    <source>
        <dbReference type="EMBL" id="CAD7462657.1"/>
    </source>
</evidence>
<proteinExistence type="inferred from homology"/>
<evidence type="ECO:0000256" key="9">
    <source>
        <dbReference type="RuleBase" id="RU363100"/>
    </source>
</evidence>